<feature type="domain" description="Thiolase N-terminal" evidence="6">
    <location>
        <begin position="8"/>
        <end position="265"/>
    </location>
</feature>
<dbReference type="Pfam" id="PF02803">
    <property type="entry name" value="Thiolase_C"/>
    <property type="match status" value="1"/>
</dbReference>
<gene>
    <name evidence="8" type="ORF">LNKW23_14860</name>
</gene>
<comment type="similarity">
    <text evidence="1 4">Belongs to the thiolase-like superfamily. Thiolase family.</text>
</comment>
<dbReference type="PIRSF" id="PIRSF000429">
    <property type="entry name" value="Ac-CoA_Ac_transf"/>
    <property type="match status" value="1"/>
</dbReference>
<evidence type="ECO:0000256" key="2">
    <source>
        <dbReference type="ARBA" id="ARBA00022679"/>
    </source>
</evidence>
<proteinExistence type="inferred from homology"/>
<sequence>MADSTDPIVILGAARTPMGGFQGELAGAAAPELGATAIAGALERAGVQAAEVDELLMGCVLPAGQGQAPARQAGFGAGLPKAVPATTLNKMCGSGMKAVMIAHDQLRAGNGRVVVAGGMESMTNAPYLVPKMRAGARIGHAEMKDHMFLDGLEDAYETGRLMGSFAEDCAERYQFTREAQDEYALRSLGAALAAQTEGGFGDEIAAVTLETRKGPVVVASDEQPRKARPDKIPGLKPAFRKDGTITPANASSISDGAAALVLARASDAEAAGWAPRARILGHASHAQEPGWFTTAPVPAMRTLLERIGWTVDDVDLWEINEAFAVVPMAAEAELGIPREKLNIRGGACALGHPIGASGARILVTLLHALEATGGRRGMASLCIGGGEGTAVAIERL</sequence>
<evidence type="ECO:0000256" key="4">
    <source>
        <dbReference type="RuleBase" id="RU003557"/>
    </source>
</evidence>
<evidence type="ECO:0000313" key="9">
    <source>
        <dbReference type="Proteomes" id="UP001239909"/>
    </source>
</evidence>
<name>A0ABQ6LM07_9RHOB</name>
<dbReference type="Proteomes" id="UP001239909">
    <property type="component" value="Unassembled WGS sequence"/>
</dbReference>
<feature type="region of interest" description="Disordered" evidence="5">
    <location>
        <begin position="221"/>
        <end position="240"/>
    </location>
</feature>
<feature type="compositionally biased region" description="Basic and acidic residues" evidence="5">
    <location>
        <begin position="222"/>
        <end position="240"/>
    </location>
</feature>
<protein>
    <submittedName>
        <fullName evidence="8">Acetyl-CoA C-acetyltransferase</fullName>
    </submittedName>
</protein>
<dbReference type="Pfam" id="PF00108">
    <property type="entry name" value="Thiolase_N"/>
    <property type="match status" value="1"/>
</dbReference>
<organism evidence="8 9">
    <name type="scientific">Paralimibaculum aggregatum</name>
    <dbReference type="NCBI Taxonomy" id="3036245"/>
    <lineage>
        <taxon>Bacteria</taxon>
        <taxon>Pseudomonadati</taxon>
        <taxon>Pseudomonadota</taxon>
        <taxon>Alphaproteobacteria</taxon>
        <taxon>Rhodobacterales</taxon>
        <taxon>Paracoccaceae</taxon>
        <taxon>Paralimibaculum</taxon>
    </lineage>
</organism>
<dbReference type="PROSITE" id="PS00098">
    <property type="entry name" value="THIOLASE_1"/>
    <property type="match status" value="1"/>
</dbReference>
<evidence type="ECO:0000256" key="5">
    <source>
        <dbReference type="SAM" id="MobiDB-lite"/>
    </source>
</evidence>
<dbReference type="PANTHER" id="PTHR18919:SF138">
    <property type="entry name" value="ACETYL-COA C-ACETYLTRANSFERASE"/>
    <property type="match status" value="1"/>
</dbReference>
<reference evidence="8 9" key="1">
    <citation type="submission" date="2023-04" db="EMBL/GenBank/DDBJ databases">
        <title>Marinoamorphus aggregata gen. nov., sp. Nov., isolate from tissue of brittle star Ophioplocus japonicus.</title>
        <authorList>
            <person name="Kawano K."/>
            <person name="Sawayama S."/>
            <person name="Nakagawa S."/>
        </authorList>
    </citation>
    <scope>NUCLEOTIDE SEQUENCE [LARGE SCALE GENOMIC DNA]</scope>
    <source>
        <strain evidence="8 9">NKW23</strain>
    </source>
</reference>
<evidence type="ECO:0000313" key="8">
    <source>
        <dbReference type="EMBL" id="GMG82273.1"/>
    </source>
</evidence>
<evidence type="ECO:0000256" key="3">
    <source>
        <dbReference type="ARBA" id="ARBA00023315"/>
    </source>
</evidence>
<keyword evidence="2 4" id="KW-0808">Transferase</keyword>
<dbReference type="InterPro" id="IPR016039">
    <property type="entry name" value="Thiolase-like"/>
</dbReference>
<feature type="domain" description="Thiolase C-terminal" evidence="7">
    <location>
        <begin position="275"/>
        <end position="395"/>
    </location>
</feature>
<dbReference type="SUPFAM" id="SSF53901">
    <property type="entry name" value="Thiolase-like"/>
    <property type="match status" value="2"/>
</dbReference>
<keyword evidence="9" id="KW-1185">Reference proteome</keyword>
<evidence type="ECO:0000259" key="7">
    <source>
        <dbReference type="Pfam" id="PF02803"/>
    </source>
</evidence>
<dbReference type="CDD" id="cd00751">
    <property type="entry name" value="thiolase"/>
    <property type="match status" value="1"/>
</dbReference>
<evidence type="ECO:0000259" key="6">
    <source>
        <dbReference type="Pfam" id="PF00108"/>
    </source>
</evidence>
<accession>A0ABQ6LM07</accession>
<dbReference type="PROSITE" id="PS00099">
    <property type="entry name" value="THIOLASE_3"/>
    <property type="match status" value="1"/>
</dbReference>
<dbReference type="Gene3D" id="3.40.47.10">
    <property type="match status" value="2"/>
</dbReference>
<dbReference type="NCBIfam" id="TIGR01930">
    <property type="entry name" value="AcCoA-C-Actrans"/>
    <property type="match status" value="1"/>
</dbReference>
<dbReference type="InterPro" id="IPR020617">
    <property type="entry name" value="Thiolase_C"/>
</dbReference>
<dbReference type="InterPro" id="IPR020615">
    <property type="entry name" value="Thiolase_acyl_enz_int_AS"/>
</dbReference>
<dbReference type="InterPro" id="IPR002155">
    <property type="entry name" value="Thiolase"/>
</dbReference>
<dbReference type="EMBL" id="BSYI01000009">
    <property type="protein sequence ID" value="GMG82273.1"/>
    <property type="molecule type" value="Genomic_DNA"/>
</dbReference>
<dbReference type="InterPro" id="IPR020610">
    <property type="entry name" value="Thiolase_AS"/>
</dbReference>
<dbReference type="PANTHER" id="PTHR18919">
    <property type="entry name" value="ACETYL-COA C-ACYLTRANSFERASE"/>
    <property type="match status" value="1"/>
</dbReference>
<keyword evidence="3 4" id="KW-0012">Acyltransferase</keyword>
<comment type="caution">
    <text evidence="8">The sequence shown here is derived from an EMBL/GenBank/DDBJ whole genome shotgun (WGS) entry which is preliminary data.</text>
</comment>
<evidence type="ECO:0000256" key="1">
    <source>
        <dbReference type="ARBA" id="ARBA00010982"/>
    </source>
</evidence>
<dbReference type="RefSeq" id="WP_285671034.1">
    <property type="nucleotide sequence ID" value="NZ_BSYI01000009.1"/>
</dbReference>
<dbReference type="InterPro" id="IPR020616">
    <property type="entry name" value="Thiolase_N"/>
</dbReference>